<dbReference type="PANTHER" id="PTHR43646:SF2">
    <property type="entry name" value="GLYCOSYLTRANSFERASE 2-LIKE DOMAIN-CONTAINING PROTEIN"/>
    <property type="match status" value="1"/>
</dbReference>
<evidence type="ECO:0000256" key="1">
    <source>
        <dbReference type="ARBA" id="ARBA00004236"/>
    </source>
</evidence>
<dbReference type="GO" id="GO:0016757">
    <property type="term" value="F:glycosyltransferase activity"/>
    <property type="evidence" value="ECO:0007669"/>
    <property type="project" value="UniProtKB-KW"/>
</dbReference>
<evidence type="ECO:0000256" key="3">
    <source>
        <dbReference type="ARBA" id="ARBA00022676"/>
    </source>
</evidence>
<dbReference type="Gene3D" id="3.90.550.10">
    <property type="entry name" value="Spore Coat Polysaccharide Biosynthesis Protein SpsA, Chain A"/>
    <property type="match status" value="1"/>
</dbReference>
<name>A0A974NY64_9SPHN</name>
<dbReference type="PANTHER" id="PTHR43646">
    <property type="entry name" value="GLYCOSYLTRANSFERASE"/>
    <property type="match status" value="1"/>
</dbReference>
<dbReference type="GO" id="GO:0005886">
    <property type="term" value="C:plasma membrane"/>
    <property type="evidence" value="ECO:0007669"/>
    <property type="project" value="UniProtKB-SubCell"/>
</dbReference>
<gene>
    <name evidence="7" type="ORF">H5J25_08305</name>
</gene>
<dbReference type="AlphaFoldDB" id="A0A974NY64"/>
<keyword evidence="5" id="KW-0472">Membrane</keyword>
<dbReference type="InterPro" id="IPR029044">
    <property type="entry name" value="Nucleotide-diphossugar_trans"/>
</dbReference>
<evidence type="ECO:0000256" key="2">
    <source>
        <dbReference type="ARBA" id="ARBA00022475"/>
    </source>
</evidence>
<sequence>MLPVPDSRPQRRTALDEHPRWSVLVPFFNERDLLARTIESLASQSVSVRIVLIDNGSTDDSAAIARATCARLNVNHLLVTERIPGKVAALAAGLRRVRSQYVATCDADTYYPAGYLAAAEHLLIQKDCVVAGAYFACEKAEARVRRRTGAKMCATARIMPRQCHTGGAGQAFRTDVLNAAGGFDVDRWNYVLEDHEIIHRVTKYGAMRYSADLWCAPSTRERDRASIRWTLAERLTYSATIGWAGDWFFYAFLASRLRARRLGSERIRERAFQPQSDVVCDGGTVRAATYPVCG</sequence>
<keyword evidence="2" id="KW-1003">Cell membrane</keyword>
<reference evidence="8" key="1">
    <citation type="submission" date="2020-09" db="EMBL/GenBank/DDBJ databases">
        <title>Sphingomonas sp., a new species isolated from pork steak.</title>
        <authorList>
            <person name="Heidler von Heilborn D."/>
        </authorList>
    </citation>
    <scope>NUCLEOTIDE SEQUENCE [LARGE SCALE GENOMIC DNA]</scope>
</reference>
<keyword evidence="3" id="KW-0328">Glycosyltransferase</keyword>
<organism evidence="7 8">
    <name type="scientific">Sphingomonas aliaeris</name>
    <dbReference type="NCBI Taxonomy" id="2759526"/>
    <lineage>
        <taxon>Bacteria</taxon>
        <taxon>Pseudomonadati</taxon>
        <taxon>Pseudomonadota</taxon>
        <taxon>Alphaproteobacteria</taxon>
        <taxon>Sphingomonadales</taxon>
        <taxon>Sphingomonadaceae</taxon>
        <taxon>Sphingomonas</taxon>
    </lineage>
</organism>
<evidence type="ECO:0000256" key="5">
    <source>
        <dbReference type="ARBA" id="ARBA00023136"/>
    </source>
</evidence>
<keyword evidence="8" id="KW-1185">Reference proteome</keyword>
<evidence type="ECO:0000313" key="7">
    <source>
        <dbReference type="EMBL" id="QQV78922.1"/>
    </source>
</evidence>
<dbReference type="EMBL" id="CP061035">
    <property type="protein sequence ID" value="QQV78922.1"/>
    <property type="molecule type" value="Genomic_DNA"/>
</dbReference>
<dbReference type="SUPFAM" id="SSF53448">
    <property type="entry name" value="Nucleotide-diphospho-sugar transferases"/>
    <property type="match status" value="1"/>
</dbReference>
<comment type="subcellular location">
    <subcellularLocation>
        <location evidence="1">Cell membrane</location>
    </subcellularLocation>
</comment>
<dbReference type="KEGG" id="sari:H5J25_08305"/>
<evidence type="ECO:0000313" key="8">
    <source>
        <dbReference type="Proteomes" id="UP000595894"/>
    </source>
</evidence>
<dbReference type="Pfam" id="PF00535">
    <property type="entry name" value="Glycos_transf_2"/>
    <property type="match status" value="1"/>
</dbReference>
<feature type="domain" description="Glycosyltransferase 2-like" evidence="6">
    <location>
        <begin position="22"/>
        <end position="149"/>
    </location>
</feature>
<dbReference type="Proteomes" id="UP000595894">
    <property type="component" value="Chromosome"/>
</dbReference>
<protein>
    <submittedName>
        <fullName evidence="7">Glycosyltransferase family 2 protein</fullName>
    </submittedName>
</protein>
<evidence type="ECO:0000259" key="6">
    <source>
        <dbReference type="Pfam" id="PF00535"/>
    </source>
</evidence>
<dbReference type="CDD" id="cd06423">
    <property type="entry name" value="CESA_like"/>
    <property type="match status" value="1"/>
</dbReference>
<accession>A0A974NY64</accession>
<evidence type="ECO:0000256" key="4">
    <source>
        <dbReference type="ARBA" id="ARBA00022679"/>
    </source>
</evidence>
<proteinExistence type="predicted"/>
<dbReference type="InterPro" id="IPR001173">
    <property type="entry name" value="Glyco_trans_2-like"/>
</dbReference>
<keyword evidence="4" id="KW-0808">Transferase</keyword>